<protein>
    <recommendedName>
        <fullName evidence="6">EF-hand domain-containing protein</fullName>
    </recommendedName>
</protein>
<dbReference type="SMART" id="SM00248">
    <property type="entry name" value="ANK"/>
    <property type="match status" value="4"/>
</dbReference>
<dbReference type="PROSITE" id="PS50088">
    <property type="entry name" value="ANK_REPEAT"/>
    <property type="match status" value="1"/>
</dbReference>
<dbReference type="Pfam" id="PF12796">
    <property type="entry name" value="Ank_2"/>
    <property type="match status" value="1"/>
</dbReference>
<evidence type="ECO:0000313" key="7">
    <source>
        <dbReference type="EMBL" id="CAH0372439.1"/>
    </source>
</evidence>
<keyword evidence="3 4" id="KW-0040">ANK repeat</keyword>
<dbReference type="PANTHER" id="PTHR24171">
    <property type="entry name" value="ANKYRIN REPEAT DOMAIN-CONTAINING PROTEIN 39-RELATED"/>
    <property type="match status" value="1"/>
</dbReference>
<dbReference type="Proteomes" id="UP000789595">
    <property type="component" value="Unassembled WGS sequence"/>
</dbReference>
<dbReference type="PROSITE" id="PS00018">
    <property type="entry name" value="EF_HAND_1"/>
    <property type="match status" value="3"/>
</dbReference>
<dbReference type="CDD" id="cd00051">
    <property type="entry name" value="EFh"/>
    <property type="match status" value="1"/>
</dbReference>
<sequence length="620" mass="66013">MPSLAELLDVRAKGLEQERNTPKPVPLREHRDYAKYFKWLEEGKFTLGELSTQLLHAGLDNRALEMDPSKPYGWKPSDDEEKRPAWAPPPVTERSKPGLKAVFEMFDGGTGSMDVKKLGGCLHKLGVKYDRPLFELATKAFDEDQSGLIEFDEFVEMFATLRASDELALGDFGAPSAELTAQELSDVKASFDAIDADGSGAIDEGEVKTLFEKVGLDATDKEIRGLVSFLDADGSGEVELGEFNELMMCAKARRKAPDAPLDAVGALKSMFEEQRKAAKVVRVAVGAALAALHRDAVPVDGVGALAASTARCLVGHCGETKAVLQILGDASSQAQRAADALAKTELMLSCESGDVEQCKRALAKGADPDSRARDCDGNFGPTGAPAAPEDDDLDPDVAAELKKANGRTCLLVALENGHPGVAFELLKAGASPSLADDADGMTPLMMAPKSLAVVKNSKLVDLLFAGTDVGVETPDGRNACSFAAAFGRDGYLRRLVAGDCSPEATRPGVASPLILAAMKDHGKCVEYLCNTAKVDLDCKDHEGKTAVMHAQAGDLKNIREIIDKARVRAAQEEKDRAEGRGSAGDAPGRSSRRRSLKGSLERSKSRRSRRSSGSIDEAAA</sequence>
<keyword evidence="8" id="KW-1185">Reference proteome</keyword>
<dbReference type="AlphaFoldDB" id="A0A8J2STA0"/>
<feature type="compositionally biased region" description="Basic and acidic residues" evidence="5">
    <location>
        <begin position="568"/>
        <end position="579"/>
    </location>
</feature>
<feature type="repeat" description="ANK" evidence="4">
    <location>
        <begin position="405"/>
        <end position="437"/>
    </location>
</feature>
<dbReference type="InterPro" id="IPR002110">
    <property type="entry name" value="Ankyrin_rpt"/>
</dbReference>
<dbReference type="SUPFAM" id="SSF48403">
    <property type="entry name" value="Ankyrin repeat"/>
    <property type="match status" value="1"/>
</dbReference>
<keyword evidence="2" id="KW-0106">Calcium</keyword>
<name>A0A8J2STA0_9STRA</name>
<dbReference type="Gene3D" id="1.25.40.20">
    <property type="entry name" value="Ankyrin repeat-containing domain"/>
    <property type="match status" value="2"/>
</dbReference>
<dbReference type="GO" id="GO:0005509">
    <property type="term" value="F:calcium ion binding"/>
    <property type="evidence" value="ECO:0007669"/>
    <property type="project" value="InterPro"/>
</dbReference>
<dbReference type="PROSITE" id="PS50222">
    <property type="entry name" value="EF_HAND_2"/>
    <property type="match status" value="3"/>
</dbReference>
<dbReference type="InterPro" id="IPR002048">
    <property type="entry name" value="EF_hand_dom"/>
</dbReference>
<reference evidence="7" key="1">
    <citation type="submission" date="2021-11" db="EMBL/GenBank/DDBJ databases">
        <authorList>
            <consortium name="Genoscope - CEA"/>
            <person name="William W."/>
        </authorList>
    </citation>
    <scope>NUCLEOTIDE SEQUENCE</scope>
</reference>
<feature type="domain" description="EF-hand" evidence="6">
    <location>
        <begin position="218"/>
        <end position="253"/>
    </location>
</feature>
<dbReference type="SUPFAM" id="SSF47473">
    <property type="entry name" value="EF-hand"/>
    <property type="match status" value="1"/>
</dbReference>
<evidence type="ECO:0000256" key="1">
    <source>
        <dbReference type="ARBA" id="ARBA00022737"/>
    </source>
</evidence>
<dbReference type="OrthoDB" id="26525at2759"/>
<organism evidence="7 8">
    <name type="scientific">Pelagomonas calceolata</name>
    <dbReference type="NCBI Taxonomy" id="35677"/>
    <lineage>
        <taxon>Eukaryota</taxon>
        <taxon>Sar</taxon>
        <taxon>Stramenopiles</taxon>
        <taxon>Ochrophyta</taxon>
        <taxon>Pelagophyceae</taxon>
        <taxon>Pelagomonadales</taxon>
        <taxon>Pelagomonadaceae</taxon>
        <taxon>Pelagomonas</taxon>
    </lineage>
</organism>
<dbReference type="Pfam" id="PF13499">
    <property type="entry name" value="EF-hand_7"/>
    <property type="match status" value="1"/>
</dbReference>
<dbReference type="Pfam" id="PF00023">
    <property type="entry name" value="Ank"/>
    <property type="match status" value="1"/>
</dbReference>
<feature type="domain" description="EF-hand" evidence="6">
    <location>
        <begin position="139"/>
        <end position="164"/>
    </location>
</feature>
<evidence type="ECO:0000256" key="2">
    <source>
        <dbReference type="ARBA" id="ARBA00022837"/>
    </source>
</evidence>
<evidence type="ECO:0000256" key="5">
    <source>
        <dbReference type="SAM" id="MobiDB-lite"/>
    </source>
</evidence>
<dbReference type="InterPro" id="IPR018247">
    <property type="entry name" value="EF_Hand_1_Ca_BS"/>
</dbReference>
<feature type="region of interest" description="Disordered" evidence="5">
    <location>
        <begin position="568"/>
        <end position="620"/>
    </location>
</feature>
<feature type="compositionally biased region" description="Basic and acidic residues" evidence="5">
    <location>
        <begin position="366"/>
        <end position="376"/>
    </location>
</feature>
<dbReference type="SMART" id="SM00054">
    <property type="entry name" value="EFh"/>
    <property type="match status" value="3"/>
</dbReference>
<evidence type="ECO:0000259" key="6">
    <source>
        <dbReference type="PROSITE" id="PS50222"/>
    </source>
</evidence>
<accession>A0A8J2STA0</accession>
<evidence type="ECO:0000256" key="4">
    <source>
        <dbReference type="PROSITE-ProRule" id="PRU00023"/>
    </source>
</evidence>
<proteinExistence type="predicted"/>
<dbReference type="InterPro" id="IPR036770">
    <property type="entry name" value="Ankyrin_rpt-contain_sf"/>
</dbReference>
<feature type="region of interest" description="Disordered" evidence="5">
    <location>
        <begin position="66"/>
        <end position="93"/>
    </location>
</feature>
<dbReference type="Gene3D" id="1.10.238.10">
    <property type="entry name" value="EF-hand"/>
    <property type="match status" value="2"/>
</dbReference>
<keyword evidence="1" id="KW-0677">Repeat</keyword>
<evidence type="ECO:0000313" key="8">
    <source>
        <dbReference type="Proteomes" id="UP000789595"/>
    </source>
</evidence>
<gene>
    <name evidence="7" type="ORF">PECAL_3P24370</name>
</gene>
<feature type="region of interest" description="Disordered" evidence="5">
    <location>
        <begin position="366"/>
        <end position="394"/>
    </location>
</feature>
<evidence type="ECO:0000256" key="3">
    <source>
        <dbReference type="ARBA" id="ARBA00023043"/>
    </source>
</evidence>
<dbReference type="EMBL" id="CAKKNE010000003">
    <property type="protein sequence ID" value="CAH0372439.1"/>
    <property type="molecule type" value="Genomic_DNA"/>
</dbReference>
<comment type="caution">
    <text evidence="7">The sequence shown here is derived from an EMBL/GenBank/DDBJ whole genome shotgun (WGS) entry which is preliminary data.</text>
</comment>
<feature type="domain" description="EF-hand" evidence="6">
    <location>
        <begin position="182"/>
        <end position="217"/>
    </location>
</feature>
<dbReference type="InterPro" id="IPR011992">
    <property type="entry name" value="EF-hand-dom_pair"/>
</dbReference>